<protein>
    <recommendedName>
        <fullName evidence="4">Metallophosphoesterase</fullName>
    </recommendedName>
</protein>
<dbReference type="Proteomes" id="UP001570511">
    <property type="component" value="Unassembled WGS sequence"/>
</dbReference>
<dbReference type="SUPFAM" id="SSF56300">
    <property type="entry name" value="Metallo-dependent phosphatases"/>
    <property type="match status" value="1"/>
</dbReference>
<feature type="compositionally biased region" description="Acidic residues" evidence="1">
    <location>
        <begin position="75"/>
        <end position="95"/>
    </location>
</feature>
<name>A0ABD5MJ62_9EURY</name>
<keyword evidence="3" id="KW-1185">Reference proteome</keyword>
<comment type="caution">
    <text evidence="2">The sequence shown here is derived from an EMBL/GenBank/DDBJ whole genome shotgun (WGS) entry which is preliminary data.</text>
</comment>
<gene>
    <name evidence="2" type="ORF">OS889_13635</name>
</gene>
<organism evidence="2 3">
    <name type="scientific">Halobellus rubicundus</name>
    <dbReference type="NCBI Taxonomy" id="2996466"/>
    <lineage>
        <taxon>Archaea</taxon>
        <taxon>Methanobacteriati</taxon>
        <taxon>Methanobacteriota</taxon>
        <taxon>Stenosarchaea group</taxon>
        <taxon>Halobacteria</taxon>
        <taxon>Halobacteriales</taxon>
        <taxon>Haloferacaceae</taxon>
        <taxon>Halobellus</taxon>
    </lineage>
</organism>
<reference evidence="2 3" key="1">
    <citation type="submission" date="2024-08" db="EMBL/GenBank/DDBJ databases">
        <title>Halobellus sp. MBLA0158 whole genome sequence.</title>
        <authorList>
            <person name="Hwang C.Y."/>
            <person name="Cho E.-S."/>
            <person name="Seo M.-J."/>
        </authorList>
    </citation>
    <scope>NUCLEOTIDE SEQUENCE [LARGE SCALE GENOMIC DNA]</scope>
    <source>
        <strain evidence="2 3">MBLA0158</strain>
    </source>
</reference>
<evidence type="ECO:0008006" key="4">
    <source>
        <dbReference type="Google" id="ProtNLM"/>
    </source>
</evidence>
<dbReference type="AlphaFoldDB" id="A0ABD5MJ62"/>
<accession>A0ABD5MJ62</accession>
<feature type="region of interest" description="Disordered" evidence="1">
    <location>
        <begin position="25"/>
        <end position="99"/>
    </location>
</feature>
<dbReference type="InterPro" id="IPR029052">
    <property type="entry name" value="Metallo-depent_PP-like"/>
</dbReference>
<dbReference type="RefSeq" id="WP_372390624.1">
    <property type="nucleotide sequence ID" value="NZ_JBGNYA010000001.1"/>
</dbReference>
<evidence type="ECO:0000313" key="2">
    <source>
        <dbReference type="EMBL" id="MFA1612041.1"/>
    </source>
</evidence>
<evidence type="ECO:0000313" key="3">
    <source>
        <dbReference type="Proteomes" id="UP001570511"/>
    </source>
</evidence>
<feature type="compositionally biased region" description="Basic and acidic residues" evidence="1">
    <location>
        <begin position="44"/>
        <end position="62"/>
    </location>
</feature>
<evidence type="ECO:0000256" key="1">
    <source>
        <dbReference type="SAM" id="MobiDB-lite"/>
    </source>
</evidence>
<sequence>MTDETPVPAPDLTDRQREWLAALPAPTLEAWGEAADATKTGAESARDRLNELPGIDVEKREGQWQNVGPYSLDAASEDGDDSEADDAPDADDDTTLPELDSHQATVIRTLPASIEEIDDAVEDLDGHAALDLLRDDGVTIRYDEAAGKYYLADERSEQLRSQTHLSLSAKTKKAKAALREEQALLDRLPDTTPLSIDGFEPDPDKETMVAAISDLHFGDIVKDDRGRLTYDRDIVHEAVETFAAKVLKHKQQWGAEFDECVIPILGDIATGTEIYDTQKTEIESLLAQQIKDGAQALTTLVATLREHFEAVRVYAVVGNHGFQSASAARGSNTDLTCYYWMRDALRREGYDDVEITIGEHSHHLNFEIRDWRVHIRHGQDSQQQVDETARSEADWRGWRDKHKFDLAIRGHHHVPSLHWVLNRYPVVSLPSPKPGGEFADRIGSPDASAPADHVTERKLGYCFGVSEERRITDSRMTDAG</sequence>
<dbReference type="EMBL" id="JBGNYA010000001">
    <property type="protein sequence ID" value="MFA1612041.1"/>
    <property type="molecule type" value="Genomic_DNA"/>
</dbReference>
<proteinExistence type="predicted"/>